<keyword evidence="7" id="KW-1185">Reference proteome</keyword>
<sequence>IDSSVIVPTTHTKPGPAPTQKASASVADAQDTSAYYNALDGHFKFKWGNYKQAIYAIYSEHNNKAEDRQFDFGCRDVVTNMDGLQTYCYWSGFINDYDKPVNYQCPGNRYVNGIDSYHNNLMEDRKWSFLCCSLSDVHMADCSLTHYTNDFDGIQNFQAGTGEVMTGMDSYHNNRHE</sequence>
<evidence type="ECO:0000313" key="7">
    <source>
        <dbReference type="Proteomes" id="UP001164746"/>
    </source>
</evidence>
<feature type="non-terminal residue" evidence="6">
    <location>
        <position position="1"/>
    </location>
</feature>
<dbReference type="Proteomes" id="UP001164746">
    <property type="component" value="Chromosome 6"/>
</dbReference>
<keyword evidence="3" id="KW-0964">Secreted</keyword>
<dbReference type="EMBL" id="CP111017">
    <property type="protein sequence ID" value="WAR08622.1"/>
    <property type="molecule type" value="Genomic_DNA"/>
</dbReference>
<dbReference type="InterPro" id="IPR026645">
    <property type="entry name" value="Dermatopontin"/>
</dbReference>
<evidence type="ECO:0000313" key="6">
    <source>
        <dbReference type="EMBL" id="WAR08622.1"/>
    </source>
</evidence>
<dbReference type="PANTHER" id="PTHR15040:SF1">
    <property type="entry name" value="DERMATOPONTIN-LIKE ISOFORM X1"/>
    <property type="match status" value="1"/>
</dbReference>
<proteinExistence type="inferred from homology"/>
<comment type="subcellular location">
    <subcellularLocation>
        <location evidence="1">Secreted</location>
    </subcellularLocation>
</comment>
<evidence type="ECO:0000256" key="1">
    <source>
        <dbReference type="ARBA" id="ARBA00004613"/>
    </source>
</evidence>
<feature type="compositionally biased region" description="Polar residues" evidence="5">
    <location>
        <begin position="1"/>
        <end position="12"/>
    </location>
</feature>
<keyword evidence="4" id="KW-1015">Disulfide bond</keyword>
<reference evidence="6" key="1">
    <citation type="submission" date="2022-11" db="EMBL/GenBank/DDBJ databases">
        <title>Centuries of genome instability and evolution in soft-shell clam transmissible cancer (bioRxiv).</title>
        <authorList>
            <person name="Hart S.F.M."/>
            <person name="Yonemitsu M.A."/>
            <person name="Giersch R.M."/>
            <person name="Beal B.F."/>
            <person name="Arriagada G."/>
            <person name="Davis B.W."/>
            <person name="Ostrander E.A."/>
            <person name="Goff S.P."/>
            <person name="Metzger M.J."/>
        </authorList>
    </citation>
    <scope>NUCLEOTIDE SEQUENCE</scope>
    <source>
        <strain evidence="6">MELC-2E11</strain>
        <tissue evidence="6">Siphon/mantle</tissue>
    </source>
</reference>
<evidence type="ECO:0000256" key="5">
    <source>
        <dbReference type="SAM" id="MobiDB-lite"/>
    </source>
</evidence>
<gene>
    <name evidence="6" type="ORF">MAR_018580</name>
</gene>
<name>A0ABY7EI95_MYAAR</name>
<dbReference type="Pfam" id="PF14704">
    <property type="entry name" value="DERM"/>
    <property type="match status" value="1"/>
</dbReference>
<evidence type="ECO:0000256" key="4">
    <source>
        <dbReference type="ARBA" id="ARBA00023157"/>
    </source>
</evidence>
<accession>A0ABY7EI95</accession>
<protein>
    <submittedName>
        <fullName evidence="6">DERM-like protein</fullName>
    </submittedName>
</protein>
<feature type="region of interest" description="Disordered" evidence="5">
    <location>
        <begin position="1"/>
        <end position="23"/>
    </location>
</feature>
<evidence type="ECO:0000256" key="2">
    <source>
        <dbReference type="ARBA" id="ARBA00008712"/>
    </source>
</evidence>
<comment type="similarity">
    <text evidence="2">Belongs to the dermatopontin family.</text>
</comment>
<organism evidence="6 7">
    <name type="scientific">Mya arenaria</name>
    <name type="common">Soft-shell clam</name>
    <dbReference type="NCBI Taxonomy" id="6604"/>
    <lineage>
        <taxon>Eukaryota</taxon>
        <taxon>Metazoa</taxon>
        <taxon>Spiralia</taxon>
        <taxon>Lophotrochozoa</taxon>
        <taxon>Mollusca</taxon>
        <taxon>Bivalvia</taxon>
        <taxon>Autobranchia</taxon>
        <taxon>Heteroconchia</taxon>
        <taxon>Euheterodonta</taxon>
        <taxon>Imparidentia</taxon>
        <taxon>Neoheterodontei</taxon>
        <taxon>Myida</taxon>
        <taxon>Myoidea</taxon>
        <taxon>Myidae</taxon>
        <taxon>Mya</taxon>
    </lineage>
</organism>
<dbReference type="PANTHER" id="PTHR15040">
    <property type="entry name" value="DERMATOPONTIN-RELATED"/>
    <property type="match status" value="1"/>
</dbReference>
<evidence type="ECO:0000256" key="3">
    <source>
        <dbReference type="ARBA" id="ARBA00022525"/>
    </source>
</evidence>